<dbReference type="FunFam" id="1.10.10.10:FF:000079">
    <property type="entry name" value="GntR family transcriptional regulator"/>
    <property type="match status" value="1"/>
</dbReference>
<name>A0A410GEU1_9BURK</name>
<dbReference type="PRINTS" id="PR00035">
    <property type="entry name" value="HTHGNTR"/>
</dbReference>
<dbReference type="GO" id="GO:0003677">
    <property type="term" value="F:DNA binding"/>
    <property type="evidence" value="ECO:0007669"/>
    <property type="project" value="UniProtKB-KW"/>
</dbReference>
<evidence type="ECO:0000313" key="6">
    <source>
        <dbReference type="Proteomes" id="UP000283474"/>
    </source>
</evidence>
<keyword evidence="6" id="KW-1185">Reference proteome</keyword>
<dbReference type="InterPro" id="IPR011663">
    <property type="entry name" value="UTRA"/>
</dbReference>
<dbReference type="RefSeq" id="WP_128355808.1">
    <property type="nucleotide sequence ID" value="NZ_CP022987.1"/>
</dbReference>
<protein>
    <recommendedName>
        <fullName evidence="4">HTH gntR-type domain-containing protein</fullName>
    </recommendedName>
</protein>
<dbReference type="Gene3D" id="3.40.1410.10">
    <property type="entry name" value="Chorismate lyase-like"/>
    <property type="match status" value="1"/>
</dbReference>
<dbReference type="GO" id="GO:0045892">
    <property type="term" value="P:negative regulation of DNA-templated transcription"/>
    <property type="evidence" value="ECO:0007669"/>
    <property type="project" value="TreeGrafter"/>
</dbReference>
<dbReference type="SMART" id="SM00345">
    <property type="entry name" value="HTH_GNTR"/>
    <property type="match status" value="1"/>
</dbReference>
<dbReference type="Gene3D" id="1.10.10.10">
    <property type="entry name" value="Winged helix-like DNA-binding domain superfamily/Winged helix DNA-binding domain"/>
    <property type="match status" value="1"/>
</dbReference>
<dbReference type="InterPro" id="IPR036388">
    <property type="entry name" value="WH-like_DNA-bd_sf"/>
</dbReference>
<dbReference type="PANTHER" id="PTHR44846">
    <property type="entry name" value="MANNOSYL-D-GLYCERATE TRANSPORT/METABOLISM SYSTEM REPRESSOR MNGR-RELATED"/>
    <property type="match status" value="1"/>
</dbReference>
<dbReference type="Pfam" id="PF07702">
    <property type="entry name" value="UTRA"/>
    <property type="match status" value="1"/>
</dbReference>
<sequence length="261" mass="29798">MSIEPNVFHKSRMPLYLQVAKLMRQKIESQEWAYGAQIPTLEKLADEYEVSRITLRAALTQLENQGIVRRTRGVGTFVAKDLSAQRWFKLPNNFDELVDTVGNLKIRLLSIDHEASKLEPALDFGTVGPAYEHMRRVHYYNDEPYCLIDIYVAKDIFEADPKGFQLKPAVQQLVSMPGVDVVHGRQIMRITVCDEETAPHLDIGVGDPIADVCRSLLDEQERIIYYAHIQYPAQMIQIDVDLMQGRKRTANKETVAKTAIK</sequence>
<dbReference type="SMART" id="SM00866">
    <property type="entry name" value="UTRA"/>
    <property type="match status" value="1"/>
</dbReference>
<dbReference type="SUPFAM" id="SSF64288">
    <property type="entry name" value="Chorismate lyase-like"/>
    <property type="match status" value="1"/>
</dbReference>
<reference evidence="5 6" key="1">
    <citation type="submission" date="2017-08" db="EMBL/GenBank/DDBJ databases">
        <authorList>
            <person name="Park S.-J."/>
            <person name="Kim H."/>
        </authorList>
    </citation>
    <scope>NUCLEOTIDE SEQUENCE [LARGE SCALE GENOMIC DNA]</scope>
    <source>
        <strain evidence="6">ye3</strain>
    </source>
</reference>
<evidence type="ECO:0000256" key="1">
    <source>
        <dbReference type="ARBA" id="ARBA00023015"/>
    </source>
</evidence>
<accession>A0A410GEU1</accession>
<dbReference type="InterPro" id="IPR050679">
    <property type="entry name" value="Bact_HTH_transcr_reg"/>
</dbReference>
<dbReference type="SUPFAM" id="SSF46785">
    <property type="entry name" value="Winged helix' DNA-binding domain"/>
    <property type="match status" value="1"/>
</dbReference>
<dbReference type="InterPro" id="IPR028978">
    <property type="entry name" value="Chorismate_lyase_/UTRA_dom_sf"/>
</dbReference>
<keyword evidence="2" id="KW-0238">DNA-binding</keyword>
<gene>
    <name evidence="5" type="ORF">CKA81_13860</name>
</gene>
<keyword evidence="3" id="KW-0804">Transcription</keyword>
<evidence type="ECO:0000313" key="5">
    <source>
        <dbReference type="EMBL" id="QAA94813.1"/>
    </source>
</evidence>
<evidence type="ECO:0000256" key="3">
    <source>
        <dbReference type="ARBA" id="ARBA00023163"/>
    </source>
</evidence>
<dbReference type="Proteomes" id="UP000283474">
    <property type="component" value="Chromosome"/>
</dbReference>
<dbReference type="OrthoDB" id="8582866at2"/>
<dbReference type="InterPro" id="IPR036390">
    <property type="entry name" value="WH_DNA-bd_sf"/>
</dbReference>
<dbReference type="Pfam" id="PF00392">
    <property type="entry name" value="GntR"/>
    <property type="match status" value="1"/>
</dbReference>
<feature type="domain" description="HTH gntR-type" evidence="4">
    <location>
        <begin position="13"/>
        <end position="81"/>
    </location>
</feature>
<dbReference type="AlphaFoldDB" id="A0A410GEU1"/>
<dbReference type="KEGG" id="pus:CKA81_13860"/>
<organism evidence="5 6">
    <name type="scientific">Pollutimonas thiosulfatoxidans</name>
    <dbReference type="NCBI Taxonomy" id="2028345"/>
    <lineage>
        <taxon>Bacteria</taxon>
        <taxon>Pseudomonadati</taxon>
        <taxon>Pseudomonadota</taxon>
        <taxon>Betaproteobacteria</taxon>
        <taxon>Burkholderiales</taxon>
        <taxon>Alcaligenaceae</taxon>
        <taxon>Pollutimonas</taxon>
    </lineage>
</organism>
<proteinExistence type="predicted"/>
<dbReference type="GO" id="GO:0003700">
    <property type="term" value="F:DNA-binding transcription factor activity"/>
    <property type="evidence" value="ECO:0007669"/>
    <property type="project" value="InterPro"/>
</dbReference>
<evidence type="ECO:0000259" key="4">
    <source>
        <dbReference type="PROSITE" id="PS50949"/>
    </source>
</evidence>
<evidence type="ECO:0000256" key="2">
    <source>
        <dbReference type="ARBA" id="ARBA00023125"/>
    </source>
</evidence>
<dbReference type="PANTHER" id="PTHR44846:SF1">
    <property type="entry name" value="MANNOSYL-D-GLYCERATE TRANSPORT_METABOLISM SYSTEM REPRESSOR MNGR-RELATED"/>
    <property type="match status" value="1"/>
</dbReference>
<dbReference type="CDD" id="cd07377">
    <property type="entry name" value="WHTH_GntR"/>
    <property type="match status" value="1"/>
</dbReference>
<dbReference type="InterPro" id="IPR000524">
    <property type="entry name" value="Tscrpt_reg_HTH_GntR"/>
</dbReference>
<keyword evidence="1" id="KW-0805">Transcription regulation</keyword>
<dbReference type="EMBL" id="CP022987">
    <property type="protein sequence ID" value="QAA94813.1"/>
    <property type="molecule type" value="Genomic_DNA"/>
</dbReference>
<dbReference type="PROSITE" id="PS50949">
    <property type="entry name" value="HTH_GNTR"/>
    <property type="match status" value="1"/>
</dbReference>